<keyword evidence="2" id="KW-0732">Signal</keyword>
<organism evidence="3">
    <name type="scientific">Ixodes ricinus</name>
    <name type="common">Common tick</name>
    <name type="synonym">Acarus ricinus</name>
    <dbReference type="NCBI Taxonomy" id="34613"/>
    <lineage>
        <taxon>Eukaryota</taxon>
        <taxon>Metazoa</taxon>
        <taxon>Ecdysozoa</taxon>
        <taxon>Arthropoda</taxon>
        <taxon>Chelicerata</taxon>
        <taxon>Arachnida</taxon>
        <taxon>Acari</taxon>
        <taxon>Parasitiformes</taxon>
        <taxon>Ixodida</taxon>
        <taxon>Ixodoidea</taxon>
        <taxon>Ixodidae</taxon>
        <taxon>Ixodinae</taxon>
        <taxon>Ixodes</taxon>
    </lineage>
</organism>
<feature type="signal peptide" evidence="2">
    <location>
        <begin position="1"/>
        <end position="30"/>
    </location>
</feature>
<reference evidence="3" key="1">
    <citation type="submission" date="2019-12" db="EMBL/GenBank/DDBJ databases">
        <title>An insight into the sialome of adult female Ixodes ricinus ticks feeding for 6 days.</title>
        <authorList>
            <person name="Perner J."/>
            <person name="Ribeiro J.M.C."/>
        </authorList>
    </citation>
    <scope>NUCLEOTIDE SEQUENCE</scope>
    <source>
        <strain evidence="3">Semi-engorged</strain>
        <tissue evidence="3">Salivary glands</tissue>
    </source>
</reference>
<sequence length="81" mass="8307">MGSVTLAACKLRRLPCLSLALLANTLLAFACSSGGGGAHKLSEFLFPEHAGASPFVAALSTPHGGTQTSPHAGWSAFRRRA</sequence>
<accession>A0A6B0TYT5</accession>
<evidence type="ECO:0000256" key="2">
    <source>
        <dbReference type="SAM" id="SignalP"/>
    </source>
</evidence>
<evidence type="ECO:0000256" key="1">
    <source>
        <dbReference type="SAM" id="MobiDB-lite"/>
    </source>
</evidence>
<feature type="chain" id="PRO_5025610461" evidence="2">
    <location>
        <begin position="31"/>
        <end position="81"/>
    </location>
</feature>
<proteinExistence type="predicted"/>
<evidence type="ECO:0000313" key="3">
    <source>
        <dbReference type="EMBL" id="MXU84488.1"/>
    </source>
</evidence>
<protein>
    <submittedName>
        <fullName evidence="3">Putative secreted protein</fullName>
    </submittedName>
</protein>
<dbReference type="EMBL" id="GIFC01002405">
    <property type="protein sequence ID" value="MXU84488.1"/>
    <property type="molecule type" value="Transcribed_RNA"/>
</dbReference>
<feature type="region of interest" description="Disordered" evidence="1">
    <location>
        <begin position="61"/>
        <end position="81"/>
    </location>
</feature>
<name>A0A6B0TYT5_IXORI</name>
<dbReference type="AlphaFoldDB" id="A0A6B0TYT5"/>